<dbReference type="AlphaFoldDB" id="A0AAW2FIM8"/>
<organism evidence="1 2">
    <name type="scientific">Cardiocondyla obscurior</name>
    <dbReference type="NCBI Taxonomy" id="286306"/>
    <lineage>
        <taxon>Eukaryota</taxon>
        <taxon>Metazoa</taxon>
        <taxon>Ecdysozoa</taxon>
        <taxon>Arthropoda</taxon>
        <taxon>Hexapoda</taxon>
        <taxon>Insecta</taxon>
        <taxon>Pterygota</taxon>
        <taxon>Neoptera</taxon>
        <taxon>Endopterygota</taxon>
        <taxon>Hymenoptera</taxon>
        <taxon>Apocrita</taxon>
        <taxon>Aculeata</taxon>
        <taxon>Formicoidea</taxon>
        <taxon>Formicidae</taxon>
        <taxon>Myrmicinae</taxon>
        <taxon>Cardiocondyla</taxon>
    </lineage>
</organism>
<keyword evidence="2" id="KW-1185">Reference proteome</keyword>
<dbReference type="Proteomes" id="UP001430953">
    <property type="component" value="Unassembled WGS sequence"/>
</dbReference>
<sequence length="705" mass="81097">MSIQDSDVHIDNDIDSLLISCRTIASLKCHVGARIIVMPNKIWKCKNVKLTTYYLKRHIFPRIKEPSGIYDDDRILQNEQFYETVVAYVDNNPVYAVFQVDNNSAFYRERPNNNKNNLFLCAFQICMKLLIQAAAKMTEMCKTVKAGIENVKHAVDKTYSIFQEDLVTYAVCVSRQIYCTNLSGKCGLGFLRFYVCHHAYLSEAKMACPKTSGTLGICTLLNNLRSQTDVMKTMRKTCFQYVLDLTNYCKDQIISNYALRIEEVVTVDHLSTQSGIGDFIDELQLFYENGTRTTALTMLIDANMLHLQCLDFLYQNGISNKTGSEATWRLAEEVRRVIRNEFCIAYFVHGNSHVYNFTVCKNLFAHQKKAASNDGGIIKIKSYNNNTDKCDYPLYTDILHSMYSKPIRHLWLATCAIPPEYDKFRKTYDSIETAFKKQSFMKYLYKQPRNLVKLIHMQSTIIIFTELIKLIMSPITHFGRIFIISIKIDNKQSIARTLKLFINNHIQVFSVGKHVNRQRETSWSVVNSKTLKHNHICVRIFRLEIHDIIRPAKNRTTLIAEAARKKIGKRQAAARATKTDKQYTSPTHTINVTFPTLLTDQPSPSKIKTKLQTLPSFHENINIKISKKRLTILSTSSKDKEIVVQDLQDKKKNVPKILSNIQLIPPQTRLTSMFSNEIDEILVDNLLQKATLTNKRTYANIKADS</sequence>
<proteinExistence type="predicted"/>
<accession>A0AAW2FIM8</accession>
<gene>
    <name evidence="1" type="ORF">PUN28_010447</name>
</gene>
<comment type="caution">
    <text evidence="1">The sequence shown here is derived from an EMBL/GenBank/DDBJ whole genome shotgun (WGS) entry which is preliminary data.</text>
</comment>
<protein>
    <submittedName>
        <fullName evidence="1">Uncharacterized protein</fullName>
    </submittedName>
</protein>
<reference evidence="1 2" key="1">
    <citation type="submission" date="2023-03" db="EMBL/GenBank/DDBJ databases">
        <title>High recombination rates correlate with genetic variation in Cardiocondyla obscurior ants.</title>
        <authorList>
            <person name="Errbii M."/>
        </authorList>
    </citation>
    <scope>NUCLEOTIDE SEQUENCE [LARGE SCALE GENOMIC DNA]</scope>
    <source>
        <strain evidence="1">Alpha-2009</strain>
        <tissue evidence="1">Whole body</tissue>
    </source>
</reference>
<dbReference type="EMBL" id="JADYXP020000010">
    <property type="protein sequence ID" value="KAL0114910.1"/>
    <property type="molecule type" value="Genomic_DNA"/>
</dbReference>
<evidence type="ECO:0000313" key="2">
    <source>
        <dbReference type="Proteomes" id="UP001430953"/>
    </source>
</evidence>
<name>A0AAW2FIM8_9HYME</name>
<evidence type="ECO:0000313" key="1">
    <source>
        <dbReference type="EMBL" id="KAL0114910.1"/>
    </source>
</evidence>